<gene>
    <name evidence="7" type="ORF">EPA99_06250</name>
</gene>
<feature type="transmembrane region" description="Helical" evidence="5">
    <location>
        <begin position="235"/>
        <end position="256"/>
    </location>
</feature>
<dbReference type="GO" id="GO:0022857">
    <property type="term" value="F:transmembrane transporter activity"/>
    <property type="evidence" value="ECO:0007669"/>
    <property type="project" value="InterPro"/>
</dbReference>
<accession>A0A4Q1JXW5</accession>
<dbReference type="Pfam" id="PF07690">
    <property type="entry name" value="MFS_1"/>
    <property type="match status" value="1"/>
</dbReference>
<evidence type="ECO:0000256" key="2">
    <source>
        <dbReference type="ARBA" id="ARBA00022692"/>
    </source>
</evidence>
<dbReference type="InterPro" id="IPR020846">
    <property type="entry name" value="MFS_dom"/>
</dbReference>
<dbReference type="CDD" id="cd17393">
    <property type="entry name" value="MFS_MosC_like"/>
    <property type="match status" value="1"/>
</dbReference>
<dbReference type="SUPFAM" id="SSF103473">
    <property type="entry name" value="MFS general substrate transporter"/>
    <property type="match status" value="1"/>
</dbReference>
<comment type="caution">
    <text evidence="7">The sequence shown here is derived from an EMBL/GenBank/DDBJ whole genome shotgun (WGS) entry which is preliminary data.</text>
</comment>
<organism evidence="7 8">
    <name type="scientific">Pseudoxanthomonas composti</name>
    <dbReference type="NCBI Taxonomy" id="2137479"/>
    <lineage>
        <taxon>Bacteria</taxon>
        <taxon>Pseudomonadati</taxon>
        <taxon>Pseudomonadota</taxon>
        <taxon>Gammaproteobacteria</taxon>
        <taxon>Lysobacterales</taxon>
        <taxon>Lysobacteraceae</taxon>
        <taxon>Pseudoxanthomonas</taxon>
    </lineage>
</organism>
<protein>
    <submittedName>
        <fullName evidence="7">MFS transporter</fullName>
    </submittedName>
</protein>
<evidence type="ECO:0000313" key="8">
    <source>
        <dbReference type="Proteomes" id="UP000289784"/>
    </source>
</evidence>
<dbReference type="Gene3D" id="1.20.1250.20">
    <property type="entry name" value="MFS general substrate transporter like domains"/>
    <property type="match status" value="2"/>
</dbReference>
<sequence>MTSSSPRSQQHATRAAFFIPGFAAAVWAPLVPFAKTRAGLDDAALGLVLLCLGTGSLLAMPLAGALTARQGCRRVMLVTTALIVAMLPLLAWMPTPLSLGLVLFGFGAGIGAMDCVMNMQAVAVERDSGRAMMSGFHAFYSIGGLAGAAMTTLLLALGAAPWLAAVVAVVAIVLLALGFAGHWRSERVAQDAPLLAWPRGVVLFIGVLGFVVFLAEGAVMDWSAVFLIEARAMAPARAGAGFVVFTLVMTVTRLWGDGLVERLGRQRAIGLGAALACIGFLLAVLVPAWWVALLGYAMVGLGCANIVPALFSLTGQQKVMPESVAIPAVTTLGYAGVLAGPALVGFVAHSSSIGIALACVAMALAGVALSTRSLMRNLR</sequence>
<evidence type="ECO:0000256" key="1">
    <source>
        <dbReference type="ARBA" id="ARBA00004141"/>
    </source>
</evidence>
<comment type="subcellular location">
    <subcellularLocation>
        <location evidence="1">Membrane</location>
        <topology evidence="1">Multi-pass membrane protein</topology>
    </subcellularLocation>
</comment>
<feature type="transmembrane region" description="Helical" evidence="5">
    <location>
        <begin position="75"/>
        <end position="93"/>
    </location>
</feature>
<feature type="transmembrane region" description="Helical" evidence="5">
    <location>
        <begin position="43"/>
        <end position="63"/>
    </location>
</feature>
<dbReference type="AlphaFoldDB" id="A0A4Q1JXW5"/>
<dbReference type="PROSITE" id="PS50850">
    <property type="entry name" value="MFS"/>
    <property type="match status" value="1"/>
</dbReference>
<name>A0A4Q1JXW5_9GAMM</name>
<keyword evidence="4 5" id="KW-0472">Membrane</keyword>
<feature type="transmembrane region" description="Helical" evidence="5">
    <location>
        <begin position="296"/>
        <end position="313"/>
    </location>
</feature>
<feature type="domain" description="Major facilitator superfamily (MFS) profile" evidence="6">
    <location>
        <begin position="201"/>
        <end position="379"/>
    </location>
</feature>
<dbReference type="PANTHER" id="PTHR23514">
    <property type="entry name" value="BYPASS OF STOP CODON PROTEIN 6"/>
    <property type="match status" value="1"/>
</dbReference>
<dbReference type="PANTHER" id="PTHR23514:SF13">
    <property type="entry name" value="INNER MEMBRANE PROTEIN YBJJ"/>
    <property type="match status" value="1"/>
</dbReference>
<feature type="transmembrane region" description="Helical" evidence="5">
    <location>
        <begin position="195"/>
        <end position="215"/>
    </location>
</feature>
<evidence type="ECO:0000256" key="3">
    <source>
        <dbReference type="ARBA" id="ARBA00022989"/>
    </source>
</evidence>
<evidence type="ECO:0000256" key="5">
    <source>
        <dbReference type="SAM" id="Phobius"/>
    </source>
</evidence>
<reference evidence="7 8" key="1">
    <citation type="submission" date="2019-01" db="EMBL/GenBank/DDBJ databases">
        <title>Pseudoxanthomonas composti sp. nov., isolated from compost.</title>
        <authorList>
            <person name="Yang G."/>
        </authorList>
    </citation>
    <scope>NUCLEOTIDE SEQUENCE [LARGE SCALE GENOMIC DNA]</scope>
    <source>
        <strain evidence="7 8">GSS15</strain>
    </source>
</reference>
<feature type="transmembrane region" description="Helical" evidence="5">
    <location>
        <begin position="138"/>
        <end position="156"/>
    </location>
</feature>
<feature type="transmembrane region" description="Helical" evidence="5">
    <location>
        <begin position="353"/>
        <end position="371"/>
    </location>
</feature>
<feature type="transmembrane region" description="Helical" evidence="5">
    <location>
        <begin position="162"/>
        <end position="183"/>
    </location>
</feature>
<dbReference type="OrthoDB" id="9810941at2"/>
<dbReference type="InterPro" id="IPR011701">
    <property type="entry name" value="MFS"/>
</dbReference>
<keyword evidence="2 5" id="KW-0812">Transmembrane</keyword>
<feature type="transmembrane region" description="Helical" evidence="5">
    <location>
        <begin position="12"/>
        <end position="31"/>
    </location>
</feature>
<feature type="transmembrane region" description="Helical" evidence="5">
    <location>
        <begin position="268"/>
        <end position="290"/>
    </location>
</feature>
<feature type="transmembrane region" description="Helical" evidence="5">
    <location>
        <begin position="325"/>
        <end position="347"/>
    </location>
</feature>
<feature type="transmembrane region" description="Helical" evidence="5">
    <location>
        <begin position="99"/>
        <end position="117"/>
    </location>
</feature>
<evidence type="ECO:0000256" key="4">
    <source>
        <dbReference type="ARBA" id="ARBA00023136"/>
    </source>
</evidence>
<evidence type="ECO:0000259" key="6">
    <source>
        <dbReference type="PROSITE" id="PS50850"/>
    </source>
</evidence>
<keyword evidence="3 5" id="KW-1133">Transmembrane helix</keyword>
<dbReference type="InterPro" id="IPR036259">
    <property type="entry name" value="MFS_trans_sf"/>
</dbReference>
<dbReference type="GO" id="GO:0016020">
    <property type="term" value="C:membrane"/>
    <property type="evidence" value="ECO:0007669"/>
    <property type="project" value="UniProtKB-SubCell"/>
</dbReference>
<dbReference type="Proteomes" id="UP000289784">
    <property type="component" value="Unassembled WGS sequence"/>
</dbReference>
<keyword evidence="8" id="KW-1185">Reference proteome</keyword>
<dbReference type="InterPro" id="IPR051788">
    <property type="entry name" value="MFS_Transporter"/>
</dbReference>
<dbReference type="RefSeq" id="WP_129470318.1">
    <property type="nucleotide sequence ID" value="NZ_SAWZ01000002.1"/>
</dbReference>
<evidence type="ECO:0000313" key="7">
    <source>
        <dbReference type="EMBL" id="RXR07506.1"/>
    </source>
</evidence>
<proteinExistence type="predicted"/>
<dbReference type="EMBL" id="SAWZ01000002">
    <property type="protein sequence ID" value="RXR07506.1"/>
    <property type="molecule type" value="Genomic_DNA"/>
</dbReference>